<feature type="compositionally biased region" description="Low complexity" evidence="1">
    <location>
        <begin position="176"/>
        <end position="203"/>
    </location>
</feature>
<feature type="compositionally biased region" description="Acidic residues" evidence="1">
    <location>
        <begin position="887"/>
        <end position="897"/>
    </location>
</feature>
<feature type="compositionally biased region" description="Low complexity" evidence="1">
    <location>
        <begin position="1115"/>
        <end position="1127"/>
    </location>
</feature>
<dbReference type="PANTHER" id="PTHR20946:SF0">
    <property type="entry name" value="SANT AND BTB DOMAIN REGULATOR OF CLASS SWITCH RECOMBINATION"/>
    <property type="match status" value="1"/>
</dbReference>
<feature type="compositionally biased region" description="Polar residues" evidence="1">
    <location>
        <begin position="1353"/>
        <end position="1375"/>
    </location>
</feature>
<feature type="region of interest" description="Disordered" evidence="1">
    <location>
        <begin position="1962"/>
        <end position="2117"/>
    </location>
</feature>
<feature type="compositionally biased region" description="Basic and acidic residues" evidence="1">
    <location>
        <begin position="1059"/>
        <end position="1079"/>
    </location>
</feature>
<feature type="region of interest" description="Disordered" evidence="1">
    <location>
        <begin position="801"/>
        <end position="827"/>
    </location>
</feature>
<feature type="compositionally biased region" description="Low complexity" evidence="1">
    <location>
        <begin position="42"/>
        <end position="51"/>
    </location>
</feature>
<feature type="compositionally biased region" description="Basic and acidic residues" evidence="1">
    <location>
        <begin position="228"/>
        <end position="240"/>
    </location>
</feature>
<feature type="region of interest" description="Disordered" evidence="1">
    <location>
        <begin position="879"/>
        <end position="971"/>
    </location>
</feature>
<evidence type="ECO:0000259" key="2">
    <source>
        <dbReference type="Pfam" id="PF11822"/>
    </source>
</evidence>
<feature type="compositionally biased region" description="Basic residues" evidence="1">
    <location>
        <begin position="946"/>
        <end position="955"/>
    </location>
</feature>
<feature type="compositionally biased region" description="Basic and acidic residues" evidence="1">
    <location>
        <begin position="1476"/>
        <end position="1486"/>
    </location>
</feature>
<dbReference type="Pfam" id="PF11822">
    <property type="entry name" value="BTB_SANBR"/>
    <property type="match status" value="1"/>
</dbReference>
<feature type="compositionally biased region" description="Basic and acidic residues" evidence="1">
    <location>
        <begin position="1311"/>
        <end position="1322"/>
    </location>
</feature>
<feature type="compositionally biased region" description="Basic and acidic residues" evidence="1">
    <location>
        <begin position="956"/>
        <end position="970"/>
    </location>
</feature>
<feature type="compositionally biased region" description="Polar residues" evidence="1">
    <location>
        <begin position="1429"/>
        <end position="1441"/>
    </location>
</feature>
<feature type="compositionally biased region" description="Gly residues" evidence="1">
    <location>
        <begin position="1147"/>
        <end position="1158"/>
    </location>
</feature>
<feature type="region of interest" description="Disordered" evidence="1">
    <location>
        <begin position="1003"/>
        <end position="1026"/>
    </location>
</feature>
<dbReference type="InterPro" id="IPR045902">
    <property type="entry name" value="SANBR-like"/>
</dbReference>
<evidence type="ECO:0000256" key="1">
    <source>
        <dbReference type="SAM" id="MobiDB-lite"/>
    </source>
</evidence>
<feature type="compositionally biased region" description="Low complexity" evidence="1">
    <location>
        <begin position="124"/>
        <end position="163"/>
    </location>
</feature>
<feature type="region of interest" description="Disordered" evidence="1">
    <location>
        <begin position="1"/>
        <end position="485"/>
    </location>
</feature>
<feature type="compositionally biased region" description="Basic and acidic residues" evidence="1">
    <location>
        <begin position="391"/>
        <end position="408"/>
    </location>
</feature>
<feature type="compositionally biased region" description="Polar residues" evidence="1">
    <location>
        <begin position="919"/>
        <end position="928"/>
    </location>
</feature>
<proteinExistence type="predicted"/>
<feature type="compositionally biased region" description="Low complexity" evidence="1">
    <location>
        <begin position="1742"/>
        <end position="1765"/>
    </location>
</feature>
<feature type="compositionally biased region" description="Basic and acidic residues" evidence="1">
    <location>
        <begin position="255"/>
        <end position="266"/>
    </location>
</feature>
<dbReference type="EMBL" id="CDMZ01005836">
    <property type="protein sequence ID" value="CEM54989.1"/>
    <property type="molecule type" value="Genomic_DNA"/>
</dbReference>
<feature type="compositionally biased region" description="Gly residues" evidence="1">
    <location>
        <begin position="1554"/>
        <end position="1564"/>
    </location>
</feature>
<feature type="compositionally biased region" description="Polar residues" evidence="1">
    <location>
        <begin position="1988"/>
        <end position="2002"/>
    </location>
</feature>
<feature type="compositionally biased region" description="Basic residues" evidence="1">
    <location>
        <begin position="1041"/>
        <end position="1051"/>
    </location>
</feature>
<feature type="compositionally biased region" description="Basic and acidic residues" evidence="1">
    <location>
        <begin position="368"/>
        <end position="377"/>
    </location>
</feature>
<feature type="compositionally biased region" description="Low complexity" evidence="1">
    <location>
        <begin position="1340"/>
        <end position="1351"/>
    </location>
</feature>
<sequence>MNTLCLTGVVDEEEVSTEDLPPHPSDLPRSLAASKQSPSPPSSCTATSGPSQPQFSPVPLFTTVRHTPQVAAESAGSLTMLTATRGHPTDHDRPDAGPSSGSLASMMASKNPVKIQEGSKPLPSGSSSAAAATAAAGAFHASTLTSSSSLTSLPSSTSPTFTPKLRQIYSSHASGPTPTAPSQQQQQQSSTSTPSTPHPSNSQENRDTRHRPPTMAEAMAKNPNSTSSRDREGRHQRDTQHTTQGSPTVSQPVPTERDSRSRDAKSRAGSSRETPSPSPEWKPSHSHAGESVHGGGGGGRASSSTRGSRGGEEPSVAVGESAHVPLRVRSPPSPSLLHLPAPADDPPRFASGSSSSSSGTPSSSAYVARERLLKGREPAQQQQQQQLSQRSSRERGSAVSAEKERGRGEAPPSSSPSASSSSCTGPHRWGVDGSGEGEVSSSSRREPVSMGSGKEREREKGGGVLKEKEKEKEESKNPLQPVPGLSVSDRLTIHVCDENRRMERDFICSRSKLLGSMKYFESYLGEAGLSGGEELDITVHCDINVFVWLLKYLNDPAQADTLEVGTVVSILISSHFLKIAALVDACLEFVKANMAQVLRLPIDLGCLPDDLVERLQRKFSCEELERLKDRRGILLPKLWEGQLRDLIKNRQREGLEVARCSYCKELFAEEFREVLICPRARLFIDFHGQMIARHVADKDWEIESFVTYLKEKEGKSFRDIFWVVWGRVHCLQCSRKGCGAFPVAELFRCMHHLASPHFDATGGFFPCCLRPAKRFSPTATAPDGCSGREHCVVFEEGDLSQTDQRTGGSSSLRNLQQRDRRRRRGAGGISRKLLPSGVFFAGREVYERAKALGSVACLPAGGSGACEGSVPSMREMALRGTGGVSCSEEEDGEDLGGAEEGGGAQRRRDGAEAGDESVRQSVHSQQKQRGGGGASSSSAASGNPGRVRKGPVKRRQGVDSLRDREKGKGERWRRHHLQSLFDTDGLRARRDAVSRFAFTSSLLTLSGGGGETGKDRGGKGPPSPTVLHFCPADAVAVARPGGKRVKHRRGGRGSSSTPSKEKEREREKALLQRERDLHAEAESSLPRGLYFTQTSPFSAFLPTFWSSASGGGGPSSSSGVLFSTVGGTHPRQKQSSAVPFAAAAAGTAGGAAVDGGGSRPRTPVGRRPRPTSADGRRGGGPGGGGGGTFRSSRPGTGPAGRGGMGGDKEKGQGAKGAPWTGGSGLQGAYFPNYLCVDHHPVHSISGSRRAGEWRQDLCREEDRAAMDFLKANLCAVRRRLQRQRQRKGARAGAHSRSRNKRRSTNLSNQDSRSETGTVRDGRAVSSRHQPTPREMGKGTASAALPQDAAAAPSVSSARGQQRSVIRALSSESQLGPSAAVSATGPGTATGPGKPTSTPTQSTTATSSVGIAPSPAPLRTITAEGGSTVRGANSDTNSSKQQLHAPPGVGGFRRPTSPASAGRDNASSAAAGITLPLHREREKDVTTDGKGGASTPPHSKPSISSLIKSFSQALGSASTGPTRVTGPGTPHLSLSRPASGRGGEHSQRTLMSGGPLPGSAGGGMPGSSTGRAQSQTGLGACALICGGGGSASAVSLGGVSSPSFPVSMQGSDSRRDDAGLAVVGRSSSGRGGGSCVPGPPSSPPSSWLQGGRRCVAGSASGMSTAGGAAAPVLRRRPLSAGGEIERHRLPRPSSAGAALHTQQQQQQQAIDQQGCLVGASGDVAGVSATTARALIGAFSFRGPTPSSTQPTSHQAQPSQQQQPSPSWTLQGTSRGAVEIASPVVLPSPSLSSTAAAGGKTPLVSPAGYFQTHQQTQGQGDGSVEGAHAQQPPGHLWSRATRRPSAQTVSDMSTKVAFLAAARRDGGGPVPGPSSHRAQLSSNGPHLPAAGASPFLTAGDVAARGGDARGARKSARRPASASSQRPVTPPHSRGPVAAPSSSARAKPVRADGAIAGAYLSLVETAGKSKDPGRDKGPTPAPVAAKRHQAEPSSSAACRTSSTPTRAKKKGVKTKEGGKEKEKEKGRVGTGRSPQGGSPVAPDTSPSAGLASHVGVEAADRSRGASSARPHRPRSAKSQRKGRESESRDEGQDPPGTVAGTVGSSARARSALAGGGRKRE</sequence>
<feature type="compositionally biased region" description="Polar residues" evidence="1">
    <location>
        <begin position="241"/>
        <end position="253"/>
    </location>
</feature>
<reference evidence="3" key="1">
    <citation type="submission" date="2014-11" db="EMBL/GenBank/DDBJ databases">
        <authorList>
            <person name="Otto D Thomas"/>
            <person name="Naeem Raeece"/>
        </authorList>
    </citation>
    <scope>NUCLEOTIDE SEQUENCE</scope>
</reference>
<protein>
    <recommendedName>
        <fullName evidence="2">SANT and BTB domain-containing protein</fullName>
    </recommendedName>
</protein>
<feature type="compositionally biased region" description="Low complexity" evidence="1">
    <location>
        <begin position="351"/>
        <end position="364"/>
    </location>
</feature>
<feature type="compositionally biased region" description="Low complexity" evidence="1">
    <location>
        <begin position="1518"/>
        <end position="1529"/>
    </location>
</feature>
<organism evidence="3">
    <name type="scientific">Chromera velia CCMP2878</name>
    <dbReference type="NCBI Taxonomy" id="1169474"/>
    <lineage>
        <taxon>Eukaryota</taxon>
        <taxon>Sar</taxon>
        <taxon>Alveolata</taxon>
        <taxon>Colpodellida</taxon>
        <taxon>Chromeraceae</taxon>
        <taxon>Chromera</taxon>
    </lineage>
</organism>
<feature type="compositionally biased region" description="Basic and acidic residues" evidence="1">
    <location>
        <begin position="1964"/>
        <end position="1974"/>
    </location>
</feature>
<feature type="domain" description="SANT and BTB" evidence="2">
    <location>
        <begin position="492"/>
        <end position="587"/>
    </location>
</feature>
<feature type="compositionally biased region" description="Basic residues" evidence="1">
    <location>
        <begin position="1280"/>
        <end position="1303"/>
    </location>
</feature>
<feature type="compositionally biased region" description="Basic residues" evidence="1">
    <location>
        <begin position="2066"/>
        <end position="2077"/>
    </location>
</feature>
<feature type="compositionally biased region" description="Basic and acidic residues" evidence="1">
    <location>
        <begin position="2078"/>
        <end position="2088"/>
    </location>
</feature>
<gene>
    <name evidence="3" type="ORF">Cvel_13209</name>
</gene>
<feature type="region of interest" description="Disordered" evidence="1">
    <location>
        <begin position="1738"/>
        <end position="1772"/>
    </location>
</feature>
<feature type="compositionally biased region" description="Gly residues" evidence="1">
    <location>
        <begin position="1178"/>
        <end position="1188"/>
    </location>
</feature>
<feature type="compositionally biased region" description="Basic and acidic residues" evidence="1">
    <location>
        <begin position="443"/>
        <end position="476"/>
    </location>
</feature>
<feature type="compositionally biased region" description="Low complexity" evidence="1">
    <location>
        <begin position="323"/>
        <end position="342"/>
    </location>
</feature>
<feature type="compositionally biased region" description="Polar residues" evidence="1">
    <location>
        <begin position="1500"/>
        <end position="1517"/>
    </location>
</feature>
<feature type="region of interest" description="Disordered" evidence="1">
    <location>
        <begin position="1680"/>
        <end position="1705"/>
    </location>
</feature>
<feature type="compositionally biased region" description="Low complexity" evidence="1">
    <location>
        <begin position="410"/>
        <end position="422"/>
    </location>
</feature>
<feature type="compositionally biased region" description="Low complexity" evidence="1">
    <location>
        <begin position="380"/>
        <end position="390"/>
    </location>
</feature>
<feature type="compositionally biased region" description="Low complexity" evidence="1">
    <location>
        <begin position="2100"/>
        <end position="2109"/>
    </location>
</feature>
<feature type="region of interest" description="Disordered" evidence="1">
    <location>
        <begin position="1108"/>
        <end position="1219"/>
    </location>
</feature>
<feature type="region of interest" description="Disordered" evidence="1">
    <location>
        <begin position="1621"/>
        <end position="1652"/>
    </location>
</feature>
<feature type="compositionally biased region" description="Low complexity" evidence="1">
    <location>
        <begin position="1377"/>
        <end position="1407"/>
    </location>
</feature>
<feature type="region of interest" description="Disordered" evidence="1">
    <location>
        <begin position="1861"/>
        <end position="1947"/>
    </location>
</feature>
<dbReference type="VEuPathDB" id="CryptoDB:Cvel_13209"/>
<dbReference type="InterPro" id="IPR021777">
    <property type="entry name" value="SANBR_BTB"/>
</dbReference>
<feature type="region of interest" description="Disordered" evidence="1">
    <location>
        <begin position="1811"/>
        <end position="1849"/>
    </location>
</feature>
<dbReference type="PANTHER" id="PTHR20946">
    <property type="entry name" value="SANT AND BTB DOMAIN REGULATOR OF CLASS SWITCH RECOMBINATION"/>
    <property type="match status" value="1"/>
</dbReference>
<evidence type="ECO:0000313" key="3">
    <source>
        <dbReference type="EMBL" id="CEM54989.1"/>
    </source>
</evidence>
<feature type="region of interest" description="Disordered" evidence="1">
    <location>
        <begin position="1280"/>
        <end position="1572"/>
    </location>
</feature>
<feature type="region of interest" description="Disordered" evidence="1">
    <location>
        <begin position="1038"/>
        <end position="1079"/>
    </location>
</feature>
<name>A0A0G4ICP8_9ALVE</name>
<accession>A0A0G4ICP8</accession>
<feature type="compositionally biased region" description="Basic and acidic residues" evidence="1">
    <location>
        <begin position="2010"/>
        <end position="2024"/>
    </location>
</feature>